<evidence type="ECO:0000256" key="1">
    <source>
        <dbReference type="SAM" id="SignalP"/>
    </source>
</evidence>
<dbReference type="SUPFAM" id="SSF55298">
    <property type="entry name" value="YjgF-like"/>
    <property type="match status" value="1"/>
</dbReference>
<keyword evidence="4" id="KW-1185">Reference proteome</keyword>
<keyword evidence="1" id="KW-0732">Signal</keyword>
<sequence length="174" mass="18692">MNSKTLTLTGIILFLAFVSSPLLAQTPEEKLKAMGLELPEVSQPMANYVKWKQVGNLLFLAGNGPDVFGKVGDDLTPEQGYEAARLTGLEIIAVLKAATGDLSRIKQFVKVLGMVNSAPDFTGHPRVINGFSDLMVEVFGEKGKHARSAVGVAALPNNIAVEIEVIVELEDNEE</sequence>
<name>A0ABQ6PW78_9BACT</name>
<dbReference type="PANTHER" id="PTHR43760">
    <property type="entry name" value="ENDORIBONUCLEASE-RELATED"/>
    <property type="match status" value="1"/>
</dbReference>
<organism evidence="3 4">
    <name type="scientific">Algoriphagus taiwanensis</name>
    <dbReference type="NCBI Taxonomy" id="1445656"/>
    <lineage>
        <taxon>Bacteria</taxon>
        <taxon>Pseudomonadati</taxon>
        <taxon>Bacteroidota</taxon>
        <taxon>Cytophagia</taxon>
        <taxon>Cytophagales</taxon>
        <taxon>Cyclobacteriaceae</taxon>
        <taxon>Algoriphagus</taxon>
    </lineage>
</organism>
<dbReference type="Pfam" id="PF14588">
    <property type="entry name" value="YjgF_endoribonc"/>
    <property type="match status" value="1"/>
</dbReference>
<dbReference type="Gene3D" id="3.30.1330.40">
    <property type="entry name" value="RutC-like"/>
    <property type="match status" value="1"/>
</dbReference>
<protein>
    <submittedName>
        <fullName evidence="3">RidA family protein</fullName>
    </submittedName>
</protein>
<dbReference type="CDD" id="cd02199">
    <property type="entry name" value="YjgF_YER057c_UK114_like_1"/>
    <property type="match status" value="1"/>
</dbReference>
<dbReference type="InterPro" id="IPR035959">
    <property type="entry name" value="RutC-like_sf"/>
</dbReference>
<accession>A0ABQ6PW78</accession>
<reference evidence="3 4" key="1">
    <citation type="submission" date="2023-08" db="EMBL/GenBank/DDBJ databases">
        <title>Draft genome sequence of Algoriphagus taiwanensis.</title>
        <authorList>
            <person name="Takatani N."/>
            <person name="Hosokawa M."/>
            <person name="Sawabe T."/>
        </authorList>
    </citation>
    <scope>NUCLEOTIDE SEQUENCE [LARGE SCALE GENOMIC DNA]</scope>
    <source>
        <strain evidence="3 4">JCM 19755</strain>
    </source>
</reference>
<evidence type="ECO:0000313" key="4">
    <source>
        <dbReference type="Proteomes" id="UP001307705"/>
    </source>
</evidence>
<evidence type="ECO:0000313" key="3">
    <source>
        <dbReference type="EMBL" id="GMQ32224.1"/>
    </source>
</evidence>
<comment type="caution">
    <text evidence="3">The sequence shown here is derived from an EMBL/GenBank/DDBJ whole genome shotgun (WGS) entry which is preliminary data.</text>
</comment>
<dbReference type="InterPro" id="IPR013813">
    <property type="entry name" value="Endoribo_LPSP/chorism_mut-like"/>
</dbReference>
<gene>
    <name evidence="3" type="ORF">Ataiwa_04960</name>
</gene>
<dbReference type="Proteomes" id="UP001307705">
    <property type="component" value="Unassembled WGS sequence"/>
</dbReference>
<feature type="signal peptide" evidence="1">
    <location>
        <begin position="1"/>
        <end position="24"/>
    </location>
</feature>
<evidence type="ECO:0000259" key="2">
    <source>
        <dbReference type="Pfam" id="PF14588"/>
    </source>
</evidence>
<feature type="domain" description="Endoribonuclease L-PSP/chorismate mutase-like" evidence="2">
    <location>
        <begin position="28"/>
        <end position="162"/>
    </location>
</feature>
<dbReference type="RefSeq" id="WP_338227034.1">
    <property type="nucleotide sequence ID" value="NZ_BTPE01000002.1"/>
</dbReference>
<dbReference type="EMBL" id="BTPE01000002">
    <property type="protein sequence ID" value="GMQ32224.1"/>
    <property type="molecule type" value="Genomic_DNA"/>
</dbReference>
<proteinExistence type="predicted"/>
<feature type="chain" id="PRO_5045480424" evidence="1">
    <location>
        <begin position="25"/>
        <end position="174"/>
    </location>
</feature>
<dbReference type="PANTHER" id="PTHR43760:SF1">
    <property type="entry name" value="ENDORIBONUCLEASE L-PSP_CHORISMATE MUTASE-LIKE DOMAIN-CONTAINING PROTEIN"/>
    <property type="match status" value="1"/>
</dbReference>